<feature type="transmembrane region" description="Helical" evidence="8">
    <location>
        <begin position="101"/>
        <end position="121"/>
    </location>
</feature>
<evidence type="ECO:0000259" key="9">
    <source>
        <dbReference type="PROSITE" id="PS50850"/>
    </source>
</evidence>
<evidence type="ECO:0000256" key="1">
    <source>
        <dbReference type="ARBA" id="ARBA00004651"/>
    </source>
</evidence>
<dbReference type="InterPro" id="IPR011701">
    <property type="entry name" value="MFS"/>
</dbReference>
<keyword evidence="5 8" id="KW-0812">Transmembrane</keyword>
<evidence type="ECO:0000256" key="3">
    <source>
        <dbReference type="ARBA" id="ARBA00022448"/>
    </source>
</evidence>
<keyword evidence="7 8" id="KW-0472">Membrane</keyword>
<reference evidence="10 11" key="2">
    <citation type="journal article" date="2015" name="Syst. Appl. Microbiol.">
        <title>Nitrincola nitratireducens sp. nov. isolated from a haloalkaline crater lake.</title>
        <authorList>
            <person name="Singh A."/>
            <person name="Vaidya B."/>
            <person name="Tanuku N.R."/>
            <person name="Pinnaka A.K."/>
        </authorList>
    </citation>
    <scope>NUCLEOTIDE SEQUENCE [LARGE SCALE GENOMIC DNA]</scope>
    <source>
        <strain evidence="10 11">AK23</strain>
    </source>
</reference>
<feature type="transmembrane region" description="Helical" evidence="8">
    <location>
        <begin position="299"/>
        <end position="318"/>
    </location>
</feature>
<proteinExistence type="inferred from homology"/>
<feature type="transmembrane region" description="Helical" evidence="8">
    <location>
        <begin position="133"/>
        <end position="155"/>
    </location>
</feature>
<keyword evidence="6 8" id="KW-1133">Transmembrane helix</keyword>
<comment type="similarity">
    <text evidence="2 8">Belongs to the major facilitator superfamily. Bcr/CmlA family.</text>
</comment>
<dbReference type="PANTHER" id="PTHR42718">
    <property type="entry name" value="MAJOR FACILITATOR SUPERFAMILY MULTIDRUG TRANSPORTER MFSC"/>
    <property type="match status" value="1"/>
</dbReference>
<feature type="transmembrane region" description="Helical" evidence="8">
    <location>
        <begin position="161"/>
        <end position="180"/>
    </location>
</feature>
<dbReference type="PANTHER" id="PTHR42718:SF46">
    <property type="entry name" value="BLR6921 PROTEIN"/>
    <property type="match status" value="1"/>
</dbReference>
<dbReference type="OrthoDB" id="9814303at2"/>
<dbReference type="EMBL" id="AONB01000002">
    <property type="protein sequence ID" value="EXJ12551.1"/>
    <property type="molecule type" value="Genomic_DNA"/>
</dbReference>
<dbReference type="STRING" id="1229521.D791_00796"/>
<feature type="domain" description="Major facilitator superfamily (MFS) profile" evidence="9">
    <location>
        <begin position="1"/>
        <end position="387"/>
    </location>
</feature>
<evidence type="ECO:0000256" key="5">
    <source>
        <dbReference type="ARBA" id="ARBA00022692"/>
    </source>
</evidence>
<sequence>MLTPPASALLILMATASPLALNAFLPAMPDAARMLGVDAGVMQLTFTLYLLTLAFGQLISGQLGDYFGRRPVILVGFGLHVLGSGIAALSGTVEALIVGRILQALGGSAAMALARTVLLDVYGRQGAAGRMGYLVMAIALAQTLAPALGGVLNLWSGWQSVFYLSIAMGGTVWLIALWYLPETCAERRSSLSLFSVLQSYKGLLKSVAYRGYVLTTTALACGFYLFIGSAPYLVVESLGGTSADYGFWFLTVSLAFLLGSFMSTRLAHHIDLDGLIVIGNGLAVLGALLLLIFYCVQGLSLPTLFLPMALMILGRGLSQPVAQTAAISSSAGSTGAASGMMGFIQLLVGSMVAQSASWLIRFDPIWIFAAILLTALLAMAAQVYSWSQCRSAKQYNDE</sequence>
<evidence type="ECO:0000256" key="6">
    <source>
        <dbReference type="ARBA" id="ARBA00022989"/>
    </source>
</evidence>
<evidence type="ECO:0000256" key="7">
    <source>
        <dbReference type="ARBA" id="ARBA00023136"/>
    </source>
</evidence>
<organism evidence="10 11">
    <name type="scientific">Nitrincola nitratireducens</name>
    <dbReference type="NCBI Taxonomy" id="1229521"/>
    <lineage>
        <taxon>Bacteria</taxon>
        <taxon>Pseudomonadati</taxon>
        <taxon>Pseudomonadota</taxon>
        <taxon>Gammaproteobacteria</taxon>
        <taxon>Oceanospirillales</taxon>
        <taxon>Oceanospirillaceae</taxon>
        <taxon>Nitrincola</taxon>
    </lineage>
</organism>
<protein>
    <recommendedName>
        <fullName evidence="8">Bcr/CflA family efflux transporter</fullName>
    </recommendedName>
</protein>
<dbReference type="Pfam" id="PF07690">
    <property type="entry name" value="MFS_1"/>
    <property type="match status" value="1"/>
</dbReference>
<feature type="transmembrane region" description="Helical" evidence="8">
    <location>
        <begin position="71"/>
        <end position="89"/>
    </location>
</feature>
<evidence type="ECO:0000256" key="4">
    <source>
        <dbReference type="ARBA" id="ARBA00022475"/>
    </source>
</evidence>
<keyword evidence="3 8" id="KW-0813">Transport</keyword>
<comment type="caution">
    <text evidence="10">The sequence shown here is derived from an EMBL/GenBank/DDBJ whole genome shotgun (WGS) entry which is preliminary data.</text>
</comment>
<feature type="transmembrane region" description="Helical" evidence="8">
    <location>
        <begin position="330"/>
        <end position="353"/>
    </location>
</feature>
<dbReference type="Gene3D" id="1.20.1720.10">
    <property type="entry name" value="Multidrug resistance protein D"/>
    <property type="match status" value="1"/>
</dbReference>
<feature type="transmembrane region" description="Helical" evidence="8">
    <location>
        <begin position="245"/>
        <end position="262"/>
    </location>
</feature>
<evidence type="ECO:0000313" key="11">
    <source>
        <dbReference type="Proteomes" id="UP000019464"/>
    </source>
</evidence>
<dbReference type="InterPro" id="IPR036259">
    <property type="entry name" value="MFS_trans_sf"/>
</dbReference>
<dbReference type="NCBIfam" id="TIGR00710">
    <property type="entry name" value="efflux_Bcr_CflA"/>
    <property type="match status" value="1"/>
</dbReference>
<evidence type="ECO:0000256" key="8">
    <source>
        <dbReference type="RuleBase" id="RU365088"/>
    </source>
</evidence>
<feature type="transmembrane region" description="Helical" evidence="8">
    <location>
        <begin position="211"/>
        <end position="233"/>
    </location>
</feature>
<evidence type="ECO:0000256" key="2">
    <source>
        <dbReference type="ARBA" id="ARBA00006236"/>
    </source>
</evidence>
<dbReference type="AlphaFoldDB" id="W9V6M2"/>
<dbReference type="GO" id="GO:1990961">
    <property type="term" value="P:xenobiotic detoxification by transmembrane export across the plasma membrane"/>
    <property type="evidence" value="ECO:0007669"/>
    <property type="project" value="InterPro"/>
</dbReference>
<dbReference type="Proteomes" id="UP000019464">
    <property type="component" value="Unassembled WGS sequence"/>
</dbReference>
<keyword evidence="8" id="KW-0997">Cell inner membrane</keyword>
<keyword evidence="4" id="KW-1003">Cell membrane</keyword>
<feature type="transmembrane region" description="Helical" evidence="8">
    <location>
        <begin position="40"/>
        <end position="59"/>
    </location>
</feature>
<comment type="caution">
    <text evidence="8">Lacks conserved residue(s) required for the propagation of feature annotation.</text>
</comment>
<reference evidence="11" key="1">
    <citation type="submission" date="2012-11" db="EMBL/GenBank/DDBJ databases">
        <authorList>
            <person name="Singh A."/>
            <person name="Pinnaka A.K."/>
            <person name="Vaidya B."/>
        </authorList>
    </citation>
    <scope>NUCLEOTIDE SEQUENCE [LARGE SCALE GENOMIC DNA]</scope>
    <source>
        <strain evidence="11">AK23</strain>
    </source>
</reference>
<gene>
    <name evidence="10" type="primary">bcr_2</name>
    <name evidence="10" type="ORF">D791_00796</name>
</gene>
<keyword evidence="11" id="KW-1185">Reference proteome</keyword>
<feature type="transmembrane region" description="Helical" evidence="8">
    <location>
        <begin position="365"/>
        <end position="384"/>
    </location>
</feature>
<name>W9V6M2_9GAMM</name>
<dbReference type="InterPro" id="IPR004812">
    <property type="entry name" value="Efflux_drug-R_Bcr/CmlA"/>
</dbReference>
<dbReference type="InterPro" id="IPR020846">
    <property type="entry name" value="MFS_dom"/>
</dbReference>
<evidence type="ECO:0000313" key="10">
    <source>
        <dbReference type="EMBL" id="EXJ12551.1"/>
    </source>
</evidence>
<dbReference type="PROSITE" id="PS50850">
    <property type="entry name" value="MFS"/>
    <property type="match status" value="1"/>
</dbReference>
<feature type="transmembrane region" description="Helical" evidence="8">
    <location>
        <begin position="274"/>
        <end position="293"/>
    </location>
</feature>
<dbReference type="SUPFAM" id="SSF103473">
    <property type="entry name" value="MFS general substrate transporter"/>
    <property type="match status" value="1"/>
</dbReference>
<dbReference type="GO" id="GO:0005886">
    <property type="term" value="C:plasma membrane"/>
    <property type="evidence" value="ECO:0007669"/>
    <property type="project" value="UniProtKB-SubCell"/>
</dbReference>
<dbReference type="GO" id="GO:0042910">
    <property type="term" value="F:xenobiotic transmembrane transporter activity"/>
    <property type="evidence" value="ECO:0007669"/>
    <property type="project" value="InterPro"/>
</dbReference>
<comment type="subcellular location">
    <subcellularLocation>
        <location evidence="8">Cell inner membrane</location>
        <topology evidence="8">Multi-pass membrane protein</topology>
    </subcellularLocation>
    <subcellularLocation>
        <location evidence="1">Cell membrane</location>
        <topology evidence="1">Multi-pass membrane protein</topology>
    </subcellularLocation>
</comment>
<accession>W9V6M2</accession>